<gene>
    <name evidence="3" type="ORF">IAB74_08875</name>
</gene>
<feature type="transmembrane region" description="Helical" evidence="1">
    <location>
        <begin position="243"/>
        <end position="261"/>
    </location>
</feature>
<feature type="transmembrane region" description="Helical" evidence="1">
    <location>
        <begin position="24"/>
        <end position="45"/>
    </location>
</feature>
<dbReference type="EMBL" id="DVFK01000118">
    <property type="protein sequence ID" value="HIQ68605.1"/>
    <property type="molecule type" value="Genomic_DNA"/>
</dbReference>
<name>A0A9D0Z490_9FIRM</name>
<dbReference type="Gene3D" id="3.60.40.10">
    <property type="entry name" value="PPM-type phosphatase domain"/>
    <property type="match status" value="1"/>
</dbReference>
<feature type="domain" description="PPM-type phosphatase" evidence="2">
    <location>
        <begin position="437"/>
        <end position="634"/>
    </location>
</feature>
<feature type="transmembrane region" description="Helical" evidence="1">
    <location>
        <begin position="167"/>
        <end position="186"/>
    </location>
</feature>
<dbReference type="Proteomes" id="UP000886796">
    <property type="component" value="Unassembled WGS sequence"/>
</dbReference>
<accession>A0A9D0Z490</accession>
<evidence type="ECO:0000259" key="2">
    <source>
        <dbReference type="SMART" id="SM00331"/>
    </source>
</evidence>
<dbReference type="AlphaFoldDB" id="A0A9D0Z490"/>
<dbReference type="SUPFAM" id="SSF81606">
    <property type="entry name" value="PP2C-like"/>
    <property type="match status" value="1"/>
</dbReference>
<feature type="transmembrane region" description="Helical" evidence="1">
    <location>
        <begin position="52"/>
        <end position="76"/>
    </location>
</feature>
<feature type="transmembrane region" description="Helical" evidence="1">
    <location>
        <begin position="192"/>
        <end position="215"/>
    </location>
</feature>
<feature type="transmembrane region" description="Helical" evidence="1">
    <location>
        <begin position="141"/>
        <end position="160"/>
    </location>
</feature>
<feature type="transmembrane region" description="Helical" evidence="1">
    <location>
        <begin position="114"/>
        <end position="135"/>
    </location>
</feature>
<reference evidence="3" key="1">
    <citation type="submission" date="2020-10" db="EMBL/GenBank/DDBJ databases">
        <authorList>
            <person name="Gilroy R."/>
        </authorList>
    </citation>
    <scope>NUCLEOTIDE SEQUENCE</scope>
    <source>
        <strain evidence="3">13361</strain>
    </source>
</reference>
<evidence type="ECO:0000256" key="1">
    <source>
        <dbReference type="SAM" id="Phobius"/>
    </source>
</evidence>
<dbReference type="InterPro" id="IPR001932">
    <property type="entry name" value="PPM-type_phosphatase-like_dom"/>
</dbReference>
<reference evidence="3" key="2">
    <citation type="journal article" date="2021" name="PeerJ">
        <title>Extensive microbial diversity within the chicken gut microbiome revealed by metagenomics and culture.</title>
        <authorList>
            <person name="Gilroy R."/>
            <person name="Ravi A."/>
            <person name="Getino M."/>
            <person name="Pursley I."/>
            <person name="Horton D.L."/>
            <person name="Alikhan N.F."/>
            <person name="Baker D."/>
            <person name="Gharbi K."/>
            <person name="Hall N."/>
            <person name="Watson M."/>
            <person name="Adriaenssens E.M."/>
            <person name="Foster-Nyarko E."/>
            <person name="Jarju S."/>
            <person name="Secka A."/>
            <person name="Antonio M."/>
            <person name="Oren A."/>
            <person name="Chaudhuri R.R."/>
            <person name="La Ragione R."/>
            <person name="Hildebrand F."/>
            <person name="Pallen M.J."/>
        </authorList>
    </citation>
    <scope>NUCLEOTIDE SEQUENCE</scope>
    <source>
        <strain evidence="3">13361</strain>
    </source>
</reference>
<protein>
    <submittedName>
        <fullName evidence="3">SpoIIE family protein phosphatase</fullName>
    </submittedName>
</protein>
<feature type="transmembrane region" description="Helical" evidence="1">
    <location>
        <begin position="88"/>
        <end position="107"/>
    </location>
</feature>
<keyword evidence="1" id="KW-1133">Transmembrane helix</keyword>
<proteinExistence type="predicted"/>
<comment type="caution">
    <text evidence="3">The sequence shown here is derived from an EMBL/GenBank/DDBJ whole genome shotgun (WGS) entry which is preliminary data.</text>
</comment>
<keyword evidence="1" id="KW-0472">Membrane</keyword>
<dbReference type="SMART" id="SM00331">
    <property type="entry name" value="PP2C_SIG"/>
    <property type="match status" value="1"/>
</dbReference>
<evidence type="ECO:0000313" key="3">
    <source>
        <dbReference type="EMBL" id="HIQ68605.1"/>
    </source>
</evidence>
<dbReference type="Pfam" id="PF07228">
    <property type="entry name" value="SpoIIE"/>
    <property type="match status" value="1"/>
</dbReference>
<evidence type="ECO:0000313" key="4">
    <source>
        <dbReference type="Proteomes" id="UP000886796"/>
    </source>
</evidence>
<sequence length="637" mass="68068">METLQSYVSQGGKTLKKWLAEPKVLAGLGLLGAALGGFCLSAASLAGYAQPFAVALVLVLSGWQALAAALGSYIGYFLFWGNYGRLCLGWSLAALSMALALGGTVLVRQAPLLMPALGSLIVASIGTLGQAIWQIPGPPVPMYLLQVLLAGGCTCIFTLVREKRTPIAMWLAWGVAVLALAQIMPIPYLGLGYVAAGALMVAGAFPAAALAGLALDLARVTPVPMTAVLTAGYVVRFLPIKQGLFLLPGLMYVLLMSLWGQVDFYPLPGLVLGGILGRFLPMVTAVPHRRGETGVLQVRLEMVCGVLAQTEQLLSQAEDTPIDREALVTRAAEAACRGCPCARSCRDSKRIAQLPPVLLQKPLLSSQELPVVCRKSGRFLAELRRSQSQLRSICADRERQREYRGAVMQQYRFLEGYLQELSDTLGRRKQVTPSLFRPVVSFYGNRPQGENGDYCQEFPGIEDTYYVLLCDGMGTGAGAVGDGRSAGSMLKKLLCAGYPAEYALRSLNSLLVLTDRPGAVTIDLLQLHLNTGKGTLYKWGAVPSYVVGSLGVRKVGSACPPPGLSVTEIQESREEVSLRRGESLVLVSDGIPEEDAQQCCARGQSLTPGELATQLISRGEQAGPDDATVVIVRLENR</sequence>
<dbReference type="InterPro" id="IPR036457">
    <property type="entry name" value="PPM-type-like_dom_sf"/>
</dbReference>
<organism evidence="3 4">
    <name type="scientific">Candidatus Faecousia excrementigallinarum</name>
    <dbReference type="NCBI Taxonomy" id="2840806"/>
    <lineage>
        <taxon>Bacteria</taxon>
        <taxon>Bacillati</taxon>
        <taxon>Bacillota</taxon>
        <taxon>Clostridia</taxon>
        <taxon>Eubacteriales</taxon>
        <taxon>Oscillospiraceae</taxon>
        <taxon>Faecousia</taxon>
    </lineage>
</organism>
<keyword evidence="1" id="KW-0812">Transmembrane</keyword>